<feature type="binding site" evidence="18">
    <location>
        <position position="158"/>
    </location>
    <ligand>
        <name>NAD(+)</name>
        <dbReference type="ChEBI" id="CHEBI:57540"/>
    </ligand>
</feature>
<evidence type="ECO:0000256" key="13">
    <source>
        <dbReference type="ARBA" id="ARBA00022833"/>
    </source>
</evidence>
<evidence type="ECO:0000256" key="3">
    <source>
        <dbReference type="ARBA" id="ARBA00001947"/>
    </source>
</evidence>
<dbReference type="PANTHER" id="PTHR43622">
    <property type="entry name" value="3-DEHYDROQUINATE SYNTHASE"/>
    <property type="match status" value="1"/>
</dbReference>
<keyword evidence="22" id="KW-1185">Reference proteome</keyword>
<dbReference type="Gene3D" id="1.20.1090.10">
    <property type="entry name" value="Dehydroquinate synthase-like - alpha domain"/>
    <property type="match status" value="1"/>
</dbReference>
<proteinExistence type="inferred from homology"/>
<feature type="domain" description="3-dehydroquinate synthase N-terminal" evidence="19">
    <location>
        <begin position="75"/>
        <end position="186"/>
    </location>
</feature>
<evidence type="ECO:0000256" key="17">
    <source>
        <dbReference type="ARBA" id="ARBA00023285"/>
    </source>
</evidence>
<comment type="function">
    <text evidence="18">Catalyzes the conversion of 3-deoxy-D-arabino-heptulosonate 7-phosphate (DAHP) to dehydroquinate (DHQ).</text>
</comment>
<dbReference type="Gene3D" id="3.40.50.1970">
    <property type="match status" value="1"/>
</dbReference>
<keyword evidence="9 18" id="KW-0963">Cytoplasm</keyword>
<dbReference type="GO" id="GO:0009073">
    <property type="term" value="P:aromatic amino acid family biosynthetic process"/>
    <property type="evidence" value="ECO:0007669"/>
    <property type="project" value="UniProtKB-KW"/>
</dbReference>
<dbReference type="CDD" id="cd08195">
    <property type="entry name" value="DHQS"/>
    <property type="match status" value="1"/>
</dbReference>
<evidence type="ECO:0000313" key="22">
    <source>
        <dbReference type="Proteomes" id="UP000593802"/>
    </source>
</evidence>
<feature type="binding site" evidence="18">
    <location>
        <position position="149"/>
    </location>
    <ligand>
        <name>NAD(+)</name>
        <dbReference type="ChEBI" id="CHEBI:57540"/>
    </ligand>
</feature>
<evidence type="ECO:0000256" key="8">
    <source>
        <dbReference type="ARBA" id="ARBA00017684"/>
    </source>
</evidence>
<evidence type="ECO:0000256" key="2">
    <source>
        <dbReference type="ARBA" id="ARBA00001911"/>
    </source>
</evidence>
<dbReference type="EC" id="4.2.3.4" evidence="7 18"/>
<dbReference type="InterPro" id="IPR050071">
    <property type="entry name" value="Dehydroquinate_synthase"/>
</dbReference>
<feature type="binding site" evidence="18">
    <location>
        <position position="271"/>
    </location>
    <ligand>
        <name>Zn(2+)</name>
        <dbReference type="ChEBI" id="CHEBI:29105"/>
    </ligand>
</feature>
<evidence type="ECO:0000256" key="6">
    <source>
        <dbReference type="ARBA" id="ARBA00005412"/>
    </source>
</evidence>
<dbReference type="KEGG" id="eff:skT53_03820"/>
<comment type="cofactor">
    <cofactor evidence="18">
        <name>Co(2+)</name>
        <dbReference type="ChEBI" id="CHEBI:48828"/>
    </cofactor>
    <cofactor evidence="18">
        <name>Zn(2+)</name>
        <dbReference type="ChEBI" id="CHEBI:29105"/>
    </cofactor>
    <text evidence="18">Binds 1 divalent metal cation per subunit. Can use either Co(2+) or Zn(2+).</text>
</comment>
<protein>
    <recommendedName>
        <fullName evidence="8 18">3-dehydroquinate synthase</fullName>
        <shortName evidence="18">DHQS</shortName>
        <ecNumber evidence="7 18">4.2.3.4</ecNumber>
    </recommendedName>
</protein>
<feature type="binding site" evidence="18">
    <location>
        <position position="191"/>
    </location>
    <ligand>
        <name>Zn(2+)</name>
        <dbReference type="ChEBI" id="CHEBI:29105"/>
    </ligand>
</feature>
<dbReference type="GO" id="GO:0009423">
    <property type="term" value="P:chorismate biosynthetic process"/>
    <property type="evidence" value="ECO:0007669"/>
    <property type="project" value="UniProtKB-UniRule"/>
</dbReference>
<accession>A0A7I8D5X4</accession>
<dbReference type="RefSeq" id="WP_200759527.1">
    <property type="nucleotide sequence ID" value="NZ_AP023366.1"/>
</dbReference>
<keyword evidence="10 18" id="KW-0028">Amino-acid biosynthesis</keyword>
<dbReference type="PIRSF" id="PIRSF001455">
    <property type="entry name" value="DHQ_synth"/>
    <property type="match status" value="1"/>
</dbReference>
<dbReference type="GO" id="GO:0046872">
    <property type="term" value="F:metal ion binding"/>
    <property type="evidence" value="ECO:0007669"/>
    <property type="project" value="UniProtKB-KW"/>
</dbReference>
<evidence type="ECO:0000259" key="19">
    <source>
        <dbReference type="Pfam" id="PF01761"/>
    </source>
</evidence>
<dbReference type="SUPFAM" id="SSF56796">
    <property type="entry name" value="Dehydroquinate synthase-like"/>
    <property type="match status" value="1"/>
</dbReference>
<feature type="domain" description="3-dehydroquinate synthase C-terminal" evidence="20">
    <location>
        <begin position="188"/>
        <end position="332"/>
    </location>
</feature>
<dbReference type="GO" id="GO:0005737">
    <property type="term" value="C:cytoplasm"/>
    <property type="evidence" value="ECO:0007669"/>
    <property type="project" value="UniProtKB-SubCell"/>
</dbReference>
<comment type="cofactor">
    <cofactor evidence="2 18">
        <name>NAD(+)</name>
        <dbReference type="ChEBI" id="CHEBI:57540"/>
    </cofactor>
</comment>
<organism evidence="21 22">
    <name type="scientific">Effusibacillus dendaii</name>
    <dbReference type="NCBI Taxonomy" id="2743772"/>
    <lineage>
        <taxon>Bacteria</taxon>
        <taxon>Bacillati</taxon>
        <taxon>Bacillota</taxon>
        <taxon>Bacilli</taxon>
        <taxon>Bacillales</taxon>
        <taxon>Alicyclobacillaceae</taxon>
        <taxon>Effusibacillus</taxon>
    </lineage>
</organism>
<feature type="binding site" evidence="18">
    <location>
        <begin position="137"/>
        <end position="138"/>
    </location>
    <ligand>
        <name>NAD(+)</name>
        <dbReference type="ChEBI" id="CHEBI:57540"/>
    </ligand>
</feature>
<dbReference type="InterPro" id="IPR056179">
    <property type="entry name" value="DHQS_C"/>
</dbReference>
<dbReference type="GO" id="GO:0003856">
    <property type="term" value="F:3-dehydroquinate synthase activity"/>
    <property type="evidence" value="ECO:0007669"/>
    <property type="project" value="UniProtKB-UniRule"/>
</dbReference>
<keyword evidence="13 18" id="KW-0862">Zinc</keyword>
<comment type="caution">
    <text evidence="18">Lacks conserved residue(s) required for the propagation of feature annotation.</text>
</comment>
<evidence type="ECO:0000256" key="1">
    <source>
        <dbReference type="ARBA" id="ARBA00001393"/>
    </source>
</evidence>
<dbReference type="InterPro" id="IPR030960">
    <property type="entry name" value="DHQS/DOIS_N"/>
</dbReference>
<evidence type="ECO:0000256" key="14">
    <source>
        <dbReference type="ARBA" id="ARBA00023027"/>
    </source>
</evidence>
<dbReference type="FunFam" id="3.40.50.1970:FF:000007">
    <property type="entry name" value="Pentafunctional AROM polypeptide"/>
    <property type="match status" value="1"/>
</dbReference>
<keyword evidence="17 18" id="KW-0170">Cobalt</keyword>
<dbReference type="InterPro" id="IPR016037">
    <property type="entry name" value="DHQ_synth_AroB"/>
</dbReference>
<evidence type="ECO:0000256" key="4">
    <source>
        <dbReference type="ARBA" id="ARBA00004496"/>
    </source>
</evidence>
<dbReference type="EMBL" id="AP023366">
    <property type="protein sequence ID" value="BCJ85397.1"/>
    <property type="molecule type" value="Genomic_DNA"/>
</dbReference>
<dbReference type="Pfam" id="PF24621">
    <property type="entry name" value="DHQS_C"/>
    <property type="match status" value="1"/>
</dbReference>
<dbReference type="UniPathway" id="UPA00053">
    <property type="reaction ID" value="UER00085"/>
</dbReference>
<evidence type="ECO:0000256" key="7">
    <source>
        <dbReference type="ARBA" id="ARBA00013031"/>
    </source>
</evidence>
<keyword evidence="11 18" id="KW-0479">Metal-binding</keyword>
<evidence type="ECO:0000256" key="11">
    <source>
        <dbReference type="ARBA" id="ARBA00022723"/>
    </source>
</evidence>
<name>A0A7I8D5X4_9BACL</name>
<dbReference type="Proteomes" id="UP000593802">
    <property type="component" value="Chromosome"/>
</dbReference>
<comment type="subcellular location">
    <subcellularLocation>
        <location evidence="4 18">Cytoplasm</location>
    </subcellularLocation>
</comment>
<reference evidence="21 22" key="1">
    <citation type="submission" date="2020-08" db="EMBL/GenBank/DDBJ databases">
        <title>Complete Genome Sequence of Effusibacillus dendaii Strain skT53, Isolated from Farmland soil.</title>
        <authorList>
            <person name="Konishi T."/>
            <person name="Kawasaki H."/>
        </authorList>
    </citation>
    <scope>NUCLEOTIDE SEQUENCE [LARGE SCALE GENOMIC DNA]</scope>
    <source>
        <strain evidence="22">skT53</strain>
    </source>
</reference>
<evidence type="ECO:0000256" key="18">
    <source>
        <dbReference type="HAMAP-Rule" id="MF_00110"/>
    </source>
</evidence>
<dbReference type="GO" id="GO:0008652">
    <property type="term" value="P:amino acid biosynthetic process"/>
    <property type="evidence" value="ECO:0007669"/>
    <property type="project" value="UniProtKB-KW"/>
</dbReference>
<keyword evidence="12 18" id="KW-0547">Nucleotide-binding</keyword>
<evidence type="ECO:0000259" key="20">
    <source>
        <dbReference type="Pfam" id="PF24621"/>
    </source>
</evidence>
<dbReference type="GO" id="GO:0000166">
    <property type="term" value="F:nucleotide binding"/>
    <property type="evidence" value="ECO:0007669"/>
    <property type="project" value="UniProtKB-KW"/>
</dbReference>
<keyword evidence="15 18" id="KW-0057">Aromatic amino acid biosynthesis</keyword>
<evidence type="ECO:0000313" key="21">
    <source>
        <dbReference type="EMBL" id="BCJ85397.1"/>
    </source>
</evidence>
<comment type="catalytic activity">
    <reaction evidence="1 18">
        <text>7-phospho-2-dehydro-3-deoxy-D-arabino-heptonate = 3-dehydroquinate + phosphate</text>
        <dbReference type="Rhea" id="RHEA:21968"/>
        <dbReference type="ChEBI" id="CHEBI:32364"/>
        <dbReference type="ChEBI" id="CHEBI:43474"/>
        <dbReference type="ChEBI" id="CHEBI:58394"/>
        <dbReference type="EC" id="4.2.3.4"/>
    </reaction>
</comment>
<evidence type="ECO:0000256" key="16">
    <source>
        <dbReference type="ARBA" id="ARBA00023239"/>
    </source>
</evidence>
<evidence type="ECO:0000256" key="9">
    <source>
        <dbReference type="ARBA" id="ARBA00022490"/>
    </source>
</evidence>
<dbReference type="Pfam" id="PF01761">
    <property type="entry name" value="DHQ_synthase"/>
    <property type="match status" value="1"/>
</dbReference>
<comment type="cofactor">
    <cofactor evidence="3">
        <name>Zn(2+)</name>
        <dbReference type="ChEBI" id="CHEBI:29105"/>
    </cofactor>
</comment>
<sequence>MSGEQQTVTVDLGERSYQILIGEGLLHETGKLAQQAGISSKSACLVVSDSHVAAAGHLKKVTDSLRNSGYRVAEAVIPAGEESKTLAVAEQVFDQAFDAGLDRKSAIFALGGGVVGDLAGFVAATYMRGIAFVQLPTTVLAHDSSVGGKVAVNHPKGKNVIGAFHQPKQVVYDISALRTLPLREIRSGVAEVIKHGIIWDRSFFEWIETSIDPIIELDSRILANMLARSCAVKAAVVSKDEKEDNLRAILNFGHTLGHAIESLARYGTYTHGEAISIGMVFAAELSCELGKTDRASAERIRNLLQRAGLPTEMPANLDPAALLQSMKQDKKATGGKLTFVLMSEIGRVEIINDIDETVVLNLLRRLGRSS</sequence>
<dbReference type="NCBIfam" id="TIGR01357">
    <property type="entry name" value="aroB"/>
    <property type="match status" value="1"/>
</dbReference>
<evidence type="ECO:0000256" key="10">
    <source>
        <dbReference type="ARBA" id="ARBA00022605"/>
    </source>
</evidence>
<feature type="binding site" evidence="18">
    <location>
        <begin position="113"/>
        <end position="117"/>
    </location>
    <ligand>
        <name>NAD(+)</name>
        <dbReference type="ChEBI" id="CHEBI:57540"/>
    </ligand>
</feature>
<dbReference type="PANTHER" id="PTHR43622:SF7">
    <property type="entry name" value="3-DEHYDROQUINATE SYNTHASE, CHLOROPLASTIC"/>
    <property type="match status" value="1"/>
</dbReference>
<dbReference type="InterPro" id="IPR030963">
    <property type="entry name" value="DHQ_synth_fam"/>
</dbReference>
<evidence type="ECO:0000256" key="5">
    <source>
        <dbReference type="ARBA" id="ARBA00004661"/>
    </source>
</evidence>
<gene>
    <name evidence="18 21" type="primary">aroB</name>
    <name evidence="21" type="ORF">skT53_03820</name>
</gene>
<comment type="pathway">
    <text evidence="5 18">Metabolic intermediate biosynthesis; chorismate biosynthesis; chorismate from D-erythrose 4-phosphate and phosphoenolpyruvate: step 2/7.</text>
</comment>
<evidence type="ECO:0000256" key="12">
    <source>
        <dbReference type="ARBA" id="ARBA00022741"/>
    </source>
</evidence>
<evidence type="ECO:0000256" key="15">
    <source>
        <dbReference type="ARBA" id="ARBA00023141"/>
    </source>
</evidence>
<feature type="binding site" evidence="18">
    <location>
        <position position="254"/>
    </location>
    <ligand>
        <name>Zn(2+)</name>
        <dbReference type="ChEBI" id="CHEBI:29105"/>
    </ligand>
</feature>
<dbReference type="HAMAP" id="MF_00110">
    <property type="entry name" value="DHQ_synthase"/>
    <property type="match status" value="1"/>
</dbReference>
<keyword evidence="16 18" id="KW-0456">Lyase</keyword>
<comment type="similarity">
    <text evidence="6 18">Belongs to the sugar phosphate cyclases superfamily. Dehydroquinate synthase family.</text>
</comment>
<dbReference type="AlphaFoldDB" id="A0A7I8D5X4"/>
<keyword evidence="14 18" id="KW-0520">NAD</keyword>